<dbReference type="Gene3D" id="3.40.50.150">
    <property type="entry name" value="Vaccinia Virus protein VP39"/>
    <property type="match status" value="1"/>
</dbReference>
<sequence>MTTPVSFDNRFFSATWSAIARREPQEIKELRAENLRGLTGHVLEVGAGIGSNFLLYPNTVTAVTALEPESRLRPQAEDAAAGAAIPVTVTAGVFEDLAVTGEDRFDAVVCSLVLCSVGDPDRAAAQAFEVLKPGGEVRFFEHVAHDGALGLVQRAVDATFWPRLFGNCHTHRDTLAAIERAGFTIEERRDDWLKVMGIPMPSSSIVIGRAVKPA</sequence>
<keyword evidence="2" id="KW-0808">Transferase</keyword>
<proteinExistence type="predicted"/>
<dbReference type="GO" id="GO:0008757">
    <property type="term" value="F:S-adenosylmethionine-dependent methyltransferase activity"/>
    <property type="evidence" value="ECO:0007669"/>
    <property type="project" value="InterPro"/>
</dbReference>
<dbReference type="Proteomes" id="UP000045782">
    <property type="component" value="Unassembled WGS sequence"/>
</dbReference>
<accession>A0A0S1T0M7</accession>
<feature type="domain" description="Methyltransferase type 11" evidence="1">
    <location>
        <begin position="43"/>
        <end position="137"/>
    </location>
</feature>
<dbReference type="AlphaFoldDB" id="A0A0S1T0M7"/>
<dbReference type="GeneID" id="93378238"/>
<protein>
    <submittedName>
        <fullName evidence="2">Methyltransferase family protein</fullName>
    </submittedName>
</protein>
<evidence type="ECO:0000313" key="2">
    <source>
        <dbReference type="EMBL" id="CPV54220.1"/>
    </source>
</evidence>
<reference evidence="2 3" key="1">
    <citation type="submission" date="2015-03" db="EMBL/GenBank/DDBJ databases">
        <authorList>
            <person name="Murphy D."/>
        </authorList>
    </citation>
    <scope>NUCLEOTIDE SEQUENCE [LARGE SCALE GENOMIC DNA]</scope>
    <source>
        <strain evidence="2 3">PAP088</strain>
    </source>
</reference>
<gene>
    <name evidence="2" type="ORF">ERS075579_02595</name>
</gene>
<dbReference type="PANTHER" id="PTHR45036">
    <property type="entry name" value="METHYLTRANSFERASE LIKE 7B"/>
    <property type="match status" value="1"/>
</dbReference>
<evidence type="ECO:0000313" key="3">
    <source>
        <dbReference type="Proteomes" id="UP000045782"/>
    </source>
</evidence>
<evidence type="ECO:0000259" key="1">
    <source>
        <dbReference type="Pfam" id="PF08241"/>
    </source>
</evidence>
<dbReference type="InterPro" id="IPR013216">
    <property type="entry name" value="Methyltransf_11"/>
</dbReference>
<name>A0A0S1T0M7_9MYCO</name>
<dbReference type="InterPro" id="IPR029063">
    <property type="entry name" value="SAM-dependent_MTases_sf"/>
</dbReference>
<keyword evidence="2" id="KW-0489">Methyltransferase</keyword>
<dbReference type="SUPFAM" id="SSF53335">
    <property type="entry name" value="S-adenosyl-L-methionine-dependent methyltransferases"/>
    <property type="match status" value="1"/>
</dbReference>
<dbReference type="InterPro" id="IPR052356">
    <property type="entry name" value="Thiol_S-MT"/>
</dbReference>
<dbReference type="CDD" id="cd02440">
    <property type="entry name" value="AdoMet_MTases"/>
    <property type="match status" value="1"/>
</dbReference>
<dbReference type="GO" id="GO:0032259">
    <property type="term" value="P:methylation"/>
    <property type="evidence" value="ECO:0007669"/>
    <property type="project" value="UniProtKB-KW"/>
</dbReference>
<dbReference type="EMBL" id="CSWP01000004">
    <property type="protein sequence ID" value="CPV54220.1"/>
    <property type="molecule type" value="Genomic_DNA"/>
</dbReference>
<organism evidence="2 3">
    <name type="scientific">Mycobacteroides abscessus</name>
    <dbReference type="NCBI Taxonomy" id="36809"/>
    <lineage>
        <taxon>Bacteria</taxon>
        <taxon>Bacillati</taxon>
        <taxon>Actinomycetota</taxon>
        <taxon>Actinomycetes</taxon>
        <taxon>Mycobacteriales</taxon>
        <taxon>Mycobacteriaceae</taxon>
        <taxon>Mycobacteroides</taxon>
    </lineage>
</organism>
<dbReference type="PATRIC" id="fig|36809.44.peg.1092"/>
<dbReference type="OMA" id="PPPIKWL"/>
<dbReference type="Pfam" id="PF08241">
    <property type="entry name" value="Methyltransf_11"/>
    <property type="match status" value="1"/>
</dbReference>
<dbReference type="PANTHER" id="PTHR45036:SF1">
    <property type="entry name" value="METHYLTRANSFERASE LIKE 7A"/>
    <property type="match status" value="1"/>
</dbReference>
<dbReference type="RefSeq" id="WP_005110055.1">
    <property type="nucleotide sequence ID" value="NZ_CP014955.1"/>
</dbReference>